<proteinExistence type="predicted"/>
<feature type="coiled-coil region" evidence="1">
    <location>
        <begin position="55"/>
        <end position="82"/>
    </location>
</feature>
<accession>A0A0D2PSI2</accession>
<dbReference type="Proteomes" id="UP000054270">
    <property type="component" value="Unassembled WGS sequence"/>
</dbReference>
<dbReference type="OrthoDB" id="3365698at2759"/>
<dbReference type="OMA" id="WRILIIN"/>
<dbReference type="STRING" id="945553.A0A0D2PSI2"/>
<sequence>MEHCALSSDSVLQTLLKTNRPPTDREKAIIQESVAPTTSKLKVVEAQISDTMAHIQALMVQVEQAETKLARLREEEAAILETFADHRRVFSPFRNLPEDILREICIACVEDNMPMLSYLSNPWPFVLAQISSGMRHVALTTPIIWASMHVDMRLLSGSIREQEQAYSVLAQRARIWIERAGGLALTVFIQGSTYSFALFESHRSDPSSILFDTLLSYSTRWKALYFDSRCGSRLSTPMSRIAALTAVEVPLLQTVSLHFDASISNTVFNDSVLLTLPTLKHVELKTDNIQMFTVDWGILTSVTLRGIYPSKYHSKTDIARILQQTKCLEFCNIVVGPDRPQEHYSEKIGLPFLKTFAIRESTIETASYLAPSILDLITAPNLDLLHIREGFFDFAGFFQRSPCITELSLPYFDKDESLTDTMGLLRHCPSLDVLCLWPAYSNIGTRNANGLLRSFVEQGDVGIICPRLQGFEITGKIDFSLETLRLFLEGKQGKNAIPNVLPWRILIINIGGITAAETRQQMVDLVSQKKAAGLDVEVIGG</sequence>
<evidence type="ECO:0000313" key="3">
    <source>
        <dbReference type="Proteomes" id="UP000054270"/>
    </source>
</evidence>
<protein>
    <recommendedName>
        <fullName evidence="4">F-box domain-containing protein</fullName>
    </recommendedName>
</protein>
<organism evidence="2 3">
    <name type="scientific">Hypholoma sublateritium (strain FD-334 SS-4)</name>
    <dbReference type="NCBI Taxonomy" id="945553"/>
    <lineage>
        <taxon>Eukaryota</taxon>
        <taxon>Fungi</taxon>
        <taxon>Dikarya</taxon>
        <taxon>Basidiomycota</taxon>
        <taxon>Agaricomycotina</taxon>
        <taxon>Agaricomycetes</taxon>
        <taxon>Agaricomycetidae</taxon>
        <taxon>Agaricales</taxon>
        <taxon>Agaricineae</taxon>
        <taxon>Strophariaceae</taxon>
        <taxon>Hypholoma</taxon>
    </lineage>
</organism>
<keyword evidence="3" id="KW-1185">Reference proteome</keyword>
<dbReference type="EMBL" id="KN817548">
    <property type="protein sequence ID" value="KJA22695.1"/>
    <property type="molecule type" value="Genomic_DNA"/>
</dbReference>
<evidence type="ECO:0000256" key="1">
    <source>
        <dbReference type="SAM" id="Coils"/>
    </source>
</evidence>
<dbReference type="InterPro" id="IPR032675">
    <property type="entry name" value="LRR_dom_sf"/>
</dbReference>
<keyword evidence="1" id="KW-0175">Coiled coil</keyword>
<gene>
    <name evidence="2" type="ORF">HYPSUDRAFT_40795</name>
</gene>
<name>A0A0D2PSI2_HYPSF</name>
<dbReference type="AlphaFoldDB" id="A0A0D2PSI2"/>
<evidence type="ECO:0008006" key="4">
    <source>
        <dbReference type="Google" id="ProtNLM"/>
    </source>
</evidence>
<dbReference type="Gene3D" id="3.80.10.10">
    <property type="entry name" value="Ribonuclease Inhibitor"/>
    <property type="match status" value="1"/>
</dbReference>
<reference evidence="3" key="1">
    <citation type="submission" date="2014-04" db="EMBL/GenBank/DDBJ databases">
        <title>Evolutionary Origins and Diversification of the Mycorrhizal Mutualists.</title>
        <authorList>
            <consortium name="DOE Joint Genome Institute"/>
            <consortium name="Mycorrhizal Genomics Consortium"/>
            <person name="Kohler A."/>
            <person name="Kuo A."/>
            <person name="Nagy L.G."/>
            <person name="Floudas D."/>
            <person name="Copeland A."/>
            <person name="Barry K.W."/>
            <person name="Cichocki N."/>
            <person name="Veneault-Fourrey C."/>
            <person name="LaButti K."/>
            <person name="Lindquist E.A."/>
            <person name="Lipzen A."/>
            <person name="Lundell T."/>
            <person name="Morin E."/>
            <person name="Murat C."/>
            <person name="Riley R."/>
            <person name="Ohm R."/>
            <person name="Sun H."/>
            <person name="Tunlid A."/>
            <person name="Henrissat B."/>
            <person name="Grigoriev I.V."/>
            <person name="Hibbett D.S."/>
            <person name="Martin F."/>
        </authorList>
    </citation>
    <scope>NUCLEOTIDE SEQUENCE [LARGE SCALE GENOMIC DNA]</scope>
    <source>
        <strain evidence="3">FD-334 SS-4</strain>
    </source>
</reference>
<evidence type="ECO:0000313" key="2">
    <source>
        <dbReference type="EMBL" id="KJA22695.1"/>
    </source>
</evidence>